<organism evidence="1 2">
    <name type="scientific">Lithospermum erythrorhizon</name>
    <name type="common">Purple gromwell</name>
    <name type="synonym">Lithospermum officinale var. erythrorhizon</name>
    <dbReference type="NCBI Taxonomy" id="34254"/>
    <lineage>
        <taxon>Eukaryota</taxon>
        <taxon>Viridiplantae</taxon>
        <taxon>Streptophyta</taxon>
        <taxon>Embryophyta</taxon>
        <taxon>Tracheophyta</taxon>
        <taxon>Spermatophyta</taxon>
        <taxon>Magnoliopsida</taxon>
        <taxon>eudicotyledons</taxon>
        <taxon>Gunneridae</taxon>
        <taxon>Pentapetalae</taxon>
        <taxon>asterids</taxon>
        <taxon>lamiids</taxon>
        <taxon>Boraginales</taxon>
        <taxon>Boraginaceae</taxon>
        <taxon>Boraginoideae</taxon>
        <taxon>Lithospermeae</taxon>
        <taxon>Lithospermum</taxon>
    </lineage>
</organism>
<comment type="caution">
    <text evidence="1">The sequence shown here is derived from an EMBL/GenBank/DDBJ whole genome shotgun (WGS) entry which is preliminary data.</text>
</comment>
<proteinExistence type="predicted"/>
<gene>
    <name evidence="1" type="ORF">LIER_33892</name>
</gene>
<dbReference type="Proteomes" id="UP001454036">
    <property type="component" value="Unassembled WGS sequence"/>
</dbReference>
<dbReference type="AlphaFoldDB" id="A0AAV3S1N8"/>
<evidence type="ECO:0000313" key="1">
    <source>
        <dbReference type="EMBL" id="GAA0186604.1"/>
    </source>
</evidence>
<accession>A0AAV3S1N8</accession>
<name>A0AAV3S1N8_LITER</name>
<protein>
    <submittedName>
        <fullName evidence="1">Uncharacterized protein</fullName>
    </submittedName>
</protein>
<keyword evidence="2" id="KW-1185">Reference proteome</keyword>
<dbReference type="EMBL" id="BAABME010013865">
    <property type="protein sequence ID" value="GAA0186604.1"/>
    <property type="molecule type" value="Genomic_DNA"/>
</dbReference>
<evidence type="ECO:0000313" key="2">
    <source>
        <dbReference type="Proteomes" id="UP001454036"/>
    </source>
</evidence>
<reference evidence="1 2" key="1">
    <citation type="submission" date="2024-01" db="EMBL/GenBank/DDBJ databases">
        <title>The complete chloroplast genome sequence of Lithospermum erythrorhizon: insights into the phylogenetic relationship among Boraginaceae species and the maternal lineages of purple gromwells.</title>
        <authorList>
            <person name="Okada T."/>
            <person name="Watanabe K."/>
        </authorList>
    </citation>
    <scope>NUCLEOTIDE SEQUENCE [LARGE SCALE GENOMIC DNA]</scope>
</reference>
<sequence length="116" mass="13221">MRVREEEEVEKGGENRPSFFSTPLCSVAGKHKLLQSFLLLSRRSLMLVRRDLNGLQVWLFCYIKKCETVLGAFEILSGFHRRGKSLDVPQLVAGVTLLLHEIVLVLKMSSKYPCNN</sequence>